<name>A0A9N7YX66_PLEPL</name>
<organism evidence="1 2">
    <name type="scientific">Pleuronectes platessa</name>
    <name type="common">European plaice</name>
    <dbReference type="NCBI Taxonomy" id="8262"/>
    <lineage>
        <taxon>Eukaryota</taxon>
        <taxon>Metazoa</taxon>
        <taxon>Chordata</taxon>
        <taxon>Craniata</taxon>
        <taxon>Vertebrata</taxon>
        <taxon>Euteleostomi</taxon>
        <taxon>Actinopterygii</taxon>
        <taxon>Neopterygii</taxon>
        <taxon>Teleostei</taxon>
        <taxon>Neoteleostei</taxon>
        <taxon>Acanthomorphata</taxon>
        <taxon>Carangaria</taxon>
        <taxon>Pleuronectiformes</taxon>
        <taxon>Pleuronectoidei</taxon>
        <taxon>Pleuronectidae</taxon>
        <taxon>Pleuronectes</taxon>
    </lineage>
</organism>
<sequence>MNPIITLPKLSMTLMPSITIPTSSGSTSPSLRTVYVPMIVLLVPLDDSAEDHQGAHLHSSPSGYIYPGCAPSPRQFVRVTTVDPVILLTCSSSPLTISRSCQQPRHPALLLFLPADDLPELSATPSSCPHASPPR</sequence>
<dbReference type="Proteomes" id="UP001153269">
    <property type="component" value="Unassembled WGS sequence"/>
</dbReference>
<accession>A0A9N7YX66</accession>
<evidence type="ECO:0000313" key="2">
    <source>
        <dbReference type="Proteomes" id="UP001153269"/>
    </source>
</evidence>
<keyword evidence="2" id="KW-1185">Reference proteome</keyword>
<gene>
    <name evidence="1" type="ORF">PLEPLA_LOCUS29513</name>
</gene>
<dbReference type="AlphaFoldDB" id="A0A9N7YX66"/>
<evidence type="ECO:0000313" key="1">
    <source>
        <dbReference type="EMBL" id="CAB1441781.1"/>
    </source>
</evidence>
<reference evidence="1" key="1">
    <citation type="submission" date="2020-03" db="EMBL/GenBank/DDBJ databases">
        <authorList>
            <person name="Weist P."/>
        </authorList>
    </citation>
    <scope>NUCLEOTIDE SEQUENCE</scope>
</reference>
<comment type="caution">
    <text evidence="1">The sequence shown here is derived from an EMBL/GenBank/DDBJ whole genome shotgun (WGS) entry which is preliminary data.</text>
</comment>
<dbReference type="EMBL" id="CADEAL010002705">
    <property type="protein sequence ID" value="CAB1441781.1"/>
    <property type="molecule type" value="Genomic_DNA"/>
</dbReference>
<proteinExistence type="predicted"/>
<protein>
    <submittedName>
        <fullName evidence="1">Uncharacterized protein</fullName>
    </submittedName>
</protein>